<dbReference type="EMBL" id="KN881644">
    <property type="protein sequence ID" value="KIY52349.1"/>
    <property type="molecule type" value="Genomic_DNA"/>
</dbReference>
<evidence type="ECO:0000313" key="3">
    <source>
        <dbReference type="Proteomes" id="UP000054144"/>
    </source>
</evidence>
<reference evidence="2 3" key="1">
    <citation type="journal article" date="2015" name="Fungal Genet. Biol.">
        <title>Evolution of novel wood decay mechanisms in Agaricales revealed by the genome sequences of Fistulina hepatica and Cylindrobasidium torrendii.</title>
        <authorList>
            <person name="Floudas D."/>
            <person name="Held B.W."/>
            <person name="Riley R."/>
            <person name="Nagy L.G."/>
            <person name="Koehler G."/>
            <person name="Ransdell A.S."/>
            <person name="Younus H."/>
            <person name="Chow J."/>
            <person name="Chiniquy J."/>
            <person name="Lipzen A."/>
            <person name="Tritt A."/>
            <person name="Sun H."/>
            <person name="Haridas S."/>
            <person name="LaButti K."/>
            <person name="Ohm R.A."/>
            <person name="Kues U."/>
            <person name="Blanchette R.A."/>
            <person name="Grigoriev I.V."/>
            <person name="Minto R.E."/>
            <person name="Hibbett D.S."/>
        </authorList>
    </citation>
    <scope>NUCLEOTIDE SEQUENCE [LARGE SCALE GENOMIC DNA]</scope>
    <source>
        <strain evidence="2 3">ATCC 64428</strain>
    </source>
</reference>
<feature type="region of interest" description="Disordered" evidence="1">
    <location>
        <begin position="1"/>
        <end position="29"/>
    </location>
</feature>
<evidence type="ECO:0000313" key="2">
    <source>
        <dbReference type="EMBL" id="KIY52349.1"/>
    </source>
</evidence>
<keyword evidence="3" id="KW-1185">Reference proteome</keyword>
<organism evidence="2 3">
    <name type="scientific">Fistulina hepatica ATCC 64428</name>
    <dbReference type="NCBI Taxonomy" id="1128425"/>
    <lineage>
        <taxon>Eukaryota</taxon>
        <taxon>Fungi</taxon>
        <taxon>Dikarya</taxon>
        <taxon>Basidiomycota</taxon>
        <taxon>Agaricomycotina</taxon>
        <taxon>Agaricomycetes</taxon>
        <taxon>Agaricomycetidae</taxon>
        <taxon>Agaricales</taxon>
        <taxon>Fistulinaceae</taxon>
        <taxon>Fistulina</taxon>
    </lineage>
</organism>
<feature type="region of interest" description="Disordered" evidence="1">
    <location>
        <begin position="168"/>
        <end position="200"/>
    </location>
</feature>
<dbReference type="AlphaFoldDB" id="A0A0D7AKS7"/>
<name>A0A0D7AKS7_9AGAR</name>
<evidence type="ECO:0000256" key="1">
    <source>
        <dbReference type="SAM" id="MobiDB-lite"/>
    </source>
</evidence>
<sequence>MSHDVGLIHDRAQPSPLPLHKSALSSTRPPSTIVYNASISAGASPALSNDSSLEEQVTYNYTAAEVESIKTLVSEVMVKKGNLERREEHLNKREEVLCLHEADLQRKEQVLVEAYRERELHFRRLEKDLAQREQLVRETAVASASNVSLPDGSSSALVAIEQNGTSKKLEECLSQDDERREQQQHLEEAWRKHPRMRRRK</sequence>
<protein>
    <submittedName>
        <fullName evidence="2">Uncharacterized protein</fullName>
    </submittedName>
</protein>
<proteinExistence type="predicted"/>
<dbReference type="Proteomes" id="UP000054144">
    <property type="component" value="Unassembled WGS sequence"/>
</dbReference>
<feature type="compositionally biased region" description="Basic and acidic residues" evidence="1">
    <location>
        <begin position="168"/>
        <end position="191"/>
    </location>
</feature>
<accession>A0A0D7AKS7</accession>
<gene>
    <name evidence="2" type="ORF">FISHEDRAFT_70033</name>
</gene>
<feature type="compositionally biased region" description="Basic and acidic residues" evidence="1">
    <location>
        <begin position="1"/>
        <end position="12"/>
    </location>
</feature>